<keyword evidence="5" id="KW-1185">Reference proteome</keyword>
<comment type="caution">
    <text evidence="4">The sequence shown here is derived from an EMBL/GenBank/DDBJ whole genome shotgun (WGS) entry which is preliminary data.</text>
</comment>
<gene>
    <name evidence="4" type="ORF">EHS19_05005</name>
</gene>
<dbReference type="EMBL" id="RQSP01000012">
    <property type="protein sequence ID" value="KAB5607410.1"/>
    <property type="molecule type" value="Genomic_DNA"/>
</dbReference>
<dbReference type="InterPro" id="IPR001173">
    <property type="entry name" value="Glyco_trans_2-like"/>
</dbReference>
<dbReference type="SUPFAM" id="SSF53448">
    <property type="entry name" value="Nucleotide-diphospho-sugar transferases"/>
    <property type="match status" value="1"/>
</dbReference>
<evidence type="ECO:0000259" key="3">
    <source>
        <dbReference type="Pfam" id="PF00535"/>
    </source>
</evidence>
<keyword evidence="2 4" id="KW-0808">Transferase</keyword>
<dbReference type="InterPro" id="IPR029044">
    <property type="entry name" value="Nucleotide-diphossugar_trans"/>
</dbReference>
<evidence type="ECO:0000256" key="2">
    <source>
        <dbReference type="ARBA" id="ARBA00022679"/>
    </source>
</evidence>
<dbReference type="CDD" id="cd00761">
    <property type="entry name" value="Glyco_tranf_GTA_type"/>
    <property type="match status" value="1"/>
</dbReference>
<dbReference type="Gene3D" id="3.90.550.10">
    <property type="entry name" value="Spore Coat Polysaccharide Biosynthesis Protein SpsA, Chain A"/>
    <property type="match status" value="1"/>
</dbReference>
<dbReference type="GO" id="GO:0016757">
    <property type="term" value="F:glycosyltransferase activity"/>
    <property type="evidence" value="ECO:0007669"/>
    <property type="project" value="UniProtKB-KW"/>
</dbReference>
<accession>A0A5N5RKF6</accession>
<reference evidence="4 5" key="1">
    <citation type="journal article" date="2019" name="Int. J. Syst. Evol. Microbiol.">
        <title>Bifidobacterium jacchi sp. nov., isolated from the faeces of a baby common marmoset (Callithrix jacchus).</title>
        <authorList>
            <person name="Modesto M."/>
            <person name="Watanabe K."/>
            <person name="Arita M."/>
            <person name="Satti M."/>
            <person name="Oki K."/>
            <person name="Sciavilla P."/>
            <person name="Patavino C."/>
            <person name="Camma C."/>
            <person name="Michelini S."/>
            <person name="Sgorbati B."/>
            <person name="Mattarelli P."/>
        </authorList>
    </citation>
    <scope>NUCLEOTIDE SEQUENCE [LARGE SCALE GENOMIC DNA]</scope>
    <source>
        <strain evidence="4 5">MRM 9.3</strain>
    </source>
</reference>
<dbReference type="PANTHER" id="PTHR22916">
    <property type="entry name" value="GLYCOSYLTRANSFERASE"/>
    <property type="match status" value="1"/>
</dbReference>
<dbReference type="PANTHER" id="PTHR22916:SF51">
    <property type="entry name" value="GLYCOSYLTRANSFERASE EPSH-RELATED"/>
    <property type="match status" value="1"/>
</dbReference>
<dbReference type="OrthoDB" id="3171021at2"/>
<organism evidence="4 5">
    <name type="scientific">Bifidobacterium jacchi</name>
    <dbReference type="NCBI Taxonomy" id="2490545"/>
    <lineage>
        <taxon>Bacteria</taxon>
        <taxon>Bacillati</taxon>
        <taxon>Actinomycetota</taxon>
        <taxon>Actinomycetes</taxon>
        <taxon>Bifidobacteriales</taxon>
        <taxon>Bifidobacteriaceae</taxon>
        <taxon>Bifidobacterium</taxon>
    </lineage>
</organism>
<dbReference type="AlphaFoldDB" id="A0A5N5RKF6"/>
<dbReference type="Pfam" id="PF00535">
    <property type="entry name" value="Glycos_transf_2"/>
    <property type="match status" value="1"/>
</dbReference>
<evidence type="ECO:0000256" key="1">
    <source>
        <dbReference type="ARBA" id="ARBA00022676"/>
    </source>
</evidence>
<evidence type="ECO:0000313" key="5">
    <source>
        <dbReference type="Proteomes" id="UP000326336"/>
    </source>
</evidence>
<proteinExistence type="predicted"/>
<evidence type="ECO:0000313" key="4">
    <source>
        <dbReference type="EMBL" id="KAB5607410.1"/>
    </source>
</evidence>
<dbReference type="Proteomes" id="UP000326336">
    <property type="component" value="Unassembled WGS sequence"/>
</dbReference>
<keyword evidence="1" id="KW-0328">Glycosyltransferase</keyword>
<name>A0A5N5RKF6_9BIFI</name>
<protein>
    <submittedName>
        <fullName evidence="4">Glycosyltransferase</fullName>
    </submittedName>
</protein>
<feature type="domain" description="Glycosyltransferase 2-like" evidence="3">
    <location>
        <begin position="68"/>
        <end position="192"/>
    </location>
</feature>
<sequence>MHERSGLHHGFVCIPIAVDVFVALDRGGTAPFDEFVSTGGSEMGESDISAVIADESVTGGGTAADVVSVIVPVYNVEQYLTECIDSIRAQTYVALEVILVDDGSTDSSGRLCDNFAAQDSRIRVIHQSNGGVASARNRGLDQATGEWVLFVDADDRLRSNLVERCMDALKRVHADIAVFQYQSVDENGEPHPYDGPLNQYTKEETLSGDDAIERALDGPIEYYPWCYIARRSLYGGTEPIRFPEGRAIEDEGTVYKPHALARAVVYLPLRLYEYRQRSVSRMHSSKAPELARAREQNAWEMYLFLRDRISSLSLRRTLLAKTIEMIISAQYGSLRAGAGSLTSAQTHLDMLMSDPDMQSNLLGLGLRVRAFAIRHHCDRTLAALERFTRRG</sequence>